<dbReference type="Proteomes" id="UP000264217">
    <property type="component" value="Unassembled WGS sequence"/>
</dbReference>
<keyword evidence="3" id="KW-1185">Reference proteome</keyword>
<keyword evidence="1" id="KW-1133">Transmembrane helix</keyword>
<dbReference type="EMBL" id="QWDC01000003">
    <property type="protein sequence ID" value="RFZ90983.1"/>
    <property type="molecule type" value="Genomic_DNA"/>
</dbReference>
<name>A0A372NRT1_9SPHI</name>
<keyword evidence="1" id="KW-0472">Membrane</keyword>
<protein>
    <submittedName>
        <fullName evidence="2">Uncharacterized protein</fullName>
    </submittedName>
</protein>
<evidence type="ECO:0000313" key="2">
    <source>
        <dbReference type="EMBL" id="RFZ90983.1"/>
    </source>
</evidence>
<evidence type="ECO:0000313" key="3">
    <source>
        <dbReference type="Proteomes" id="UP000264217"/>
    </source>
</evidence>
<comment type="caution">
    <text evidence="2">The sequence shown here is derived from an EMBL/GenBank/DDBJ whole genome shotgun (WGS) entry which is preliminary data.</text>
</comment>
<feature type="transmembrane region" description="Helical" evidence="1">
    <location>
        <begin position="7"/>
        <end position="26"/>
    </location>
</feature>
<feature type="transmembrane region" description="Helical" evidence="1">
    <location>
        <begin position="32"/>
        <end position="50"/>
    </location>
</feature>
<sequence length="204" mass="23594">MFSFLFFAPYWQLLLAFIPIAIFAWLRIEPVYQPLCLIVLIPLLSFDIQILEAEDWHFKGAWRYLSFLPGLVLITILFVLFPPSHYSGSLASIIWKVICITAFGNLICKMWLTDPFLLFINRLKTTHSQETIYKVATVETQQKGRGFSYYVICSNKVRIEVSGFIYLYLLTRGLRKGGLLTLNFKTGWLGITYANGFPKVTRPF</sequence>
<keyword evidence="1" id="KW-0812">Transmembrane</keyword>
<organism evidence="2 3">
    <name type="scientific">Mucilaginibacter conchicola</name>
    <dbReference type="NCBI Taxonomy" id="2303333"/>
    <lineage>
        <taxon>Bacteria</taxon>
        <taxon>Pseudomonadati</taxon>
        <taxon>Bacteroidota</taxon>
        <taxon>Sphingobacteriia</taxon>
        <taxon>Sphingobacteriales</taxon>
        <taxon>Sphingobacteriaceae</taxon>
        <taxon>Mucilaginibacter</taxon>
    </lineage>
</organism>
<evidence type="ECO:0000256" key="1">
    <source>
        <dbReference type="SAM" id="Phobius"/>
    </source>
</evidence>
<reference evidence="2 3" key="1">
    <citation type="submission" date="2018-08" db="EMBL/GenBank/DDBJ databases">
        <title>Mucilaginibacter sp. MYSH2.</title>
        <authorList>
            <person name="Seo T."/>
        </authorList>
    </citation>
    <scope>NUCLEOTIDE SEQUENCE [LARGE SCALE GENOMIC DNA]</scope>
    <source>
        <strain evidence="2 3">MYSH2</strain>
    </source>
</reference>
<accession>A0A372NRT1</accession>
<dbReference type="AlphaFoldDB" id="A0A372NRT1"/>
<proteinExistence type="predicted"/>
<feature type="transmembrane region" description="Helical" evidence="1">
    <location>
        <begin position="93"/>
        <end position="112"/>
    </location>
</feature>
<feature type="transmembrane region" description="Helical" evidence="1">
    <location>
        <begin position="62"/>
        <end position="81"/>
    </location>
</feature>
<gene>
    <name evidence="2" type="ORF">D0C36_18735</name>
</gene>